<dbReference type="PROSITE" id="PS50850">
    <property type="entry name" value="MFS"/>
    <property type="match status" value="1"/>
</dbReference>
<evidence type="ECO:0000256" key="7">
    <source>
        <dbReference type="ARBA" id="ARBA00024362"/>
    </source>
</evidence>
<feature type="transmembrane region" description="Helical" evidence="8">
    <location>
        <begin position="340"/>
        <end position="359"/>
    </location>
</feature>
<evidence type="ECO:0000256" key="8">
    <source>
        <dbReference type="SAM" id="Phobius"/>
    </source>
</evidence>
<dbReference type="PANTHER" id="PTHR11662:SF282">
    <property type="entry name" value="ANION TRANSPORTER 5-RELATED"/>
    <property type="match status" value="1"/>
</dbReference>
<comment type="similarity">
    <text evidence="7">Belongs to the major facilitator superfamily. Sodium/anion cotransporter (TC 2.A.1.14) family.</text>
</comment>
<evidence type="ECO:0000256" key="3">
    <source>
        <dbReference type="ARBA" id="ARBA00022692"/>
    </source>
</evidence>
<keyword evidence="6 8" id="KW-0472">Membrane</keyword>
<dbReference type="Gene3D" id="1.20.1250.20">
    <property type="entry name" value="MFS general substrate transporter like domains"/>
    <property type="match status" value="2"/>
</dbReference>
<dbReference type="InterPro" id="IPR011701">
    <property type="entry name" value="MFS"/>
</dbReference>
<feature type="transmembrane region" description="Helical" evidence="8">
    <location>
        <begin position="78"/>
        <end position="95"/>
    </location>
</feature>
<dbReference type="GO" id="GO:0005315">
    <property type="term" value="F:phosphate transmembrane transporter activity"/>
    <property type="evidence" value="ECO:0007669"/>
    <property type="project" value="UniProtKB-ARBA"/>
</dbReference>
<feature type="transmembrane region" description="Helical" evidence="8">
    <location>
        <begin position="316"/>
        <end position="334"/>
    </location>
</feature>
<gene>
    <name evidence="10" type="ORF">M0R45_026718</name>
</gene>
<dbReference type="AlphaFoldDB" id="A0AAW1X0V4"/>
<evidence type="ECO:0000256" key="6">
    <source>
        <dbReference type="ARBA" id="ARBA00023136"/>
    </source>
</evidence>
<dbReference type="GO" id="GO:0016020">
    <property type="term" value="C:membrane"/>
    <property type="evidence" value="ECO:0007669"/>
    <property type="project" value="UniProtKB-SubCell"/>
</dbReference>
<dbReference type="FunFam" id="1.20.1250.20:FF:000003">
    <property type="entry name" value="Solute carrier family 17 member 3"/>
    <property type="match status" value="1"/>
</dbReference>
<dbReference type="SUPFAM" id="SSF103473">
    <property type="entry name" value="MFS general substrate transporter"/>
    <property type="match status" value="1"/>
</dbReference>
<protein>
    <recommendedName>
        <fullName evidence="9">Major facilitator superfamily (MFS) profile domain-containing protein</fullName>
    </recommendedName>
</protein>
<accession>A0AAW1X0V4</accession>
<dbReference type="GO" id="GO:0015293">
    <property type="term" value="F:symporter activity"/>
    <property type="evidence" value="ECO:0007669"/>
    <property type="project" value="UniProtKB-KW"/>
</dbReference>
<evidence type="ECO:0000256" key="2">
    <source>
        <dbReference type="ARBA" id="ARBA00022448"/>
    </source>
</evidence>
<keyword evidence="3 8" id="KW-0812">Transmembrane</keyword>
<dbReference type="InterPro" id="IPR044777">
    <property type="entry name" value="SLC17A9-like"/>
</dbReference>
<dbReference type="Proteomes" id="UP001457282">
    <property type="component" value="Unassembled WGS sequence"/>
</dbReference>
<evidence type="ECO:0000256" key="1">
    <source>
        <dbReference type="ARBA" id="ARBA00004141"/>
    </source>
</evidence>
<feature type="transmembrane region" description="Helical" evidence="8">
    <location>
        <begin position="138"/>
        <end position="160"/>
    </location>
</feature>
<proteinExistence type="inferred from homology"/>
<dbReference type="Pfam" id="PF07690">
    <property type="entry name" value="MFS_1"/>
    <property type="match status" value="1"/>
</dbReference>
<keyword evidence="2" id="KW-0813">Transport</keyword>
<evidence type="ECO:0000313" key="11">
    <source>
        <dbReference type="Proteomes" id="UP001457282"/>
    </source>
</evidence>
<dbReference type="InterPro" id="IPR050382">
    <property type="entry name" value="MFS_Na/Anion_cotransporter"/>
</dbReference>
<feature type="transmembrane region" description="Helical" evidence="8">
    <location>
        <begin position="235"/>
        <end position="262"/>
    </location>
</feature>
<keyword evidence="4" id="KW-0769">Symport</keyword>
<dbReference type="PANTHER" id="PTHR11662">
    <property type="entry name" value="SOLUTE CARRIER FAMILY 17"/>
    <property type="match status" value="1"/>
</dbReference>
<name>A0AAW1X0V4_RUBAR</name>
<evidence type="ECO:0000259" key="9">
    <source>
        <dbReference type="PROSITE" id="PS50850"/>
    </source>
</evidence>
<evidence type="ECO:0000256" key="5">
    <source>
        <dbReference type="ARBA" id="ARBA00022989"/>
    </source>
</evidence>
<evidence type="ECO:0000256" key="4">
    <source>
        <dbReference type="ARBA" id="ARBA00022847"/>
    </source>
</evidence>
<dbReference type="InterPro" id="IPR020846">
    <property type="entry name" value="MFS_dom"/>
</dbReference>
<dbReference type="EMBL" id="JBEDUW010000005">
    <property type="protein sequence ID" value="KAK9929624.1"/>
    <property type="molecule type" value="Genomic_DNA"/>
</dbReference>
<evidence type="ECO:0000313" key="10">
    <source>
        <dbReference type="EMBL" id="KAK9929624.1"/>
    </source>
</evidence>
<dbReference type="CDD" id="cd17380">
    <property type="entry name" value="MFS_SLC17A9_like"/>
    <property type="match status" value="1"/>
</dbReference>
<feature type="domain" description="Major facilitator superfamily (MFS) profile" evidence="9">
    <location>
        <begin position="1"/>
        <end position="387"/>
    </location>
</feature>
<reference evidence="10 11" key="1">
    <citation type="journal article" date="2023" name="G3 (Bethesda)">
        <title>A chromosome-length genome assembly and annotation of blackberry (Rubus argutus, cv. 'Hillquist').</title>
        <authorList>
            <person name="Bruna T."/>
            <person name="Aryal R."/>
            <person name="Dudchenko O."/>
            <person name="Sargent D.J."/>
            <person name="Mead D."/>
            <person name="Buti M."/>
            <person name="Cavallini A."/>
            <person name="Hytonen T."/>
            <person name="Andres J."/>
            <person name="Pham M."/>
            <person name="Weisz D."/>
            <person name="Mascagni F."/>
            <person name="Usai G."/>
            <person name="Natali L."/>
            <person name="Bassil N."/>
            <person name="Fernandez G.E."/>
            <person name="Lomsadze A."/>
            <person name="Armour M."/>
            <person name="Olukolu B."/>
            <person name="Poorten T."/>
            <person name="Britton C."/>
            <person name="Davik J."/>
            <person name="Ashrafi H."/>
            <person name="Aiden E.L."/>
            <person name="Borodovsky M."/>
            <person name="Worthington M."/>
        </authorList>
    </citation>
    <scope>NUCLEOTIDE SEQUENCE [LARGE SCALE GENOMIC DNA]</scope>
    <source>
        <strain evidence="10">PI 553951</strain>
    </source>
</reference>
<comment type="caution">
    <text evidence="10">The sequence shown here is derived from an EMBL/GenBank/DDBJ whole genome shotgun (WGS) entry which is preliminary data.</text>
</comment>
<dbReference type="FunFam" id="1.20.1250.20:FF:000220">
    <property type="entry name" value="Probable anion transporter 7"/>
    <property type="match status" value="1"/>
</dbReference>
<keyword evidence="11" id="KW-1185">Reference proteome</keyword>
<comment type="subcellular location">
    <subcellularLocation>
        <location evidence="1">Membrane</location>
        <topology evidence="1">Multi-pass membrane protein</topology>
    </subcellularLocation>
</comment>
<organism evidence="10 11">
    <name type="scientific">Rubus argutus</name>
    <name type="common">Southern blackberry</name>
    <dbReference type="NCBI Taxonomy" id="59490"/>
    <lineage>
        <taxon>Eukaryota</taxon>
        <taxon>Viridiplantae</taxon>
        <taxon>Streptophyta</taxon>
        <taxon>Embryophyta</taxon>
        <taxon>Tracheophyta</taxon>
        <taxon>Spermatophyta</taxon>
        <taxon>Magnoliopsida</taxon>
        <taxon>eudicotyledons</taxon>
        <taxon>Gunneridae</taxon>
        <taxon>Pentapetalae</taxon>
        <taxon>rosids</taxon>
        <taxon>fabids</taxon>
        <taxon>Rosales</taxon>
        <taxon>Rosaceae</taxon>
        <taxon>Rosoideae</taxon>
        <taxon>Rosoideae incertae sedis</taxon>
        <taxon>Rubus</taxon>
    </lineage>
</organism>
<feature type="transmembrane region" description="Helical" evidence="8">
    <location>
        <begin position="101"/>
        <end position="126"/>
    </location>
</feature>
<dbReference type="InterPro" id="IPR036259">
    <property type="entry name" value="MFS_trans_sf"/>
</dbReference>
<sequence length="387" mass="42178">MTMMKFPKRYLIVILTFICTSVCYIERVGFSIAYTVAADAAGVNQSSKGTILSTFYYGYACSQVPGGWAAQKIGGRKVLLLSFVLWSATCALVPLDPNRIFVLVIARLLVGVAQGFIFPSIHTVLAQWVPPHERSRSVSLTTSGMYLGAAAGMLVLPSLVKYRGPQSVFLAEAALGAMWSFLWFKYASDPPRSEHPKATAAGFGESLLPTKGNQKLKLENGGSSTRTAKIPWKRILLSLPVWAIVVNNFTFHYALYVLMNWLPTYFELGLQLSLQEMGSSKMLPYLNMFIFSNIGGVVADHLVTKRILSVTNTRKFLNTIGFIVASLALMAIPIFRTSDGAVLCSSVALGFLALGRAGFAVNHMDIAPRYAGIVMGVSNTAGERIFD</sequence>
<keyword evidence="5 8" id="KW-1133">Transmembrane helix</keyword>
<feature type="transmembrane region" description="Helical" evidence="8">
    <location>
        <begin position="282"/>
        <end position="304"/>
    </location>
</feature>